<name>A0A023DZV7_9PROT</name>
<accession>A0A023DZV7</accession>
<protein>
    <submittedName>
        <fullName evidence="3">Uncharacterized protein</fullName>
    </submittedName>
</protein>
<dbReference type="AlphaFoldDB" id="A0A023DZV7"/>
<evidence type="ECO:0000256" key="1">
    <source>
        <dbReference type="SAM" id="MobiDB-lite"/>
    </source>
</evidence>
<comment type="caution">
    <text evidence="3">The sequence shown here is derived from an EMBL/GenBank/DDBJ whole genome shotgun (WGS) entry which is preliminary data.</text>
</comment>
<sequence length="80" mass="8845" precursor="true">MKTSIKKIRMAMCIALAISFSSAWSSSATIATQESDETSETNKHVSKKQKEEGGNMASAYSDMYNVSDLDESTQEEENRV</sequence>
<reference evidence="3 4" key="1">
    <citation type="journal article" date="2014" name="FEMS Microbiol. Lett.">
        <title>Draft genome sequences of three Holospora species (Holospora obtusa, Holospora undulata, and Holospora elegans), endonuclear symbiotic bacteria of the ciliate Paramecium caudatum.</title>
        <authorList>
            <person name="Dohra H."/>
            <person name="Tanaka K."/>
            <person name="Suzuki T."/>
            <person name="Fujishima M."/>
            <person name="Suzuki H."/>
        </authorList>
    </citation>
    <scope>NUCLEOTIDE SEQUENCE [LARGE SCALE GENOMIC DNA]</scope>
    <source>
        <strain evidence="3 4">E1</strain>
    </source>
</reference>
<dbReference type="Proteomes" id="UP000024842">
    <property type="component" value="Unassembled WGS sequence"/>
</dbReference>
<evidence type="ECO:0000256" key="2">
    <source>
        <dbReference type="SAM" id="SignalP"/>
    </source>
</evidence>
<gene>
    <name evidence="3" type="ORF">HE1_00956</name>
</gene>
<feature type="chain" id="PRO_5001514039" evidence="2">
    <location>
        <begin position="31"/>
        <end position="80"/>
    </location>
</feature>
<feature type="signal peptide" evidence="2">
    <location>
        <begin position="1"/>
        <end position="30"/>
    </location>
</feature>
<keyword evidence="4" id="KW-1185">Reference proteome</keyword>
<feature type="compositionally biased region" description="Basic and acidic residues" evidence="1">
    <location>
        <begin position="40"/>
        <end position="53"/>
    </location>
</feature>
<keyword evidence="2" id="KW-0732">Signal</keyword>
<evidence type="ECO:0000313" key="4">
    <source>
        <dbReference type="Proteomes" id="UP000024842"/>
    </source>
</evidence>
<proteinExistence type="predicted"/>
<feature type="compositionally biased region" description="Acidic residues" evidence="1">
    <location>
        <begin position="68"/>
        <end position="80"/>
    </location>
</feature>
<organism evidence="3 4">
    <name type="scientific">Holospora elegans E1</name>
    <dbReference type="NCBI Taxonomy" id="1427503"/>
    <lineage>
        <taxon>Bacteria</taxon>
        <taxon>Pseudomonadati</taxon>
        <taxon>Pseudomonadota</taxon>
        <taxon>Alphaproteobacteria</taxon>
        <taxon>Holosporales</taxon>
        <taxon>Holosporaceae</taxon>
        <taxon>Holospora</taxon>
    </lineage>
</organism>
<evidence type="ECO:0000313" key="3">
    <source>
        <dbReference type="EMBL" id="GAJ46620.1"/>
    </source>
</evidence>
<feature type="region of interest" description="Disordered" evidence="1">
    <location>
        <begin position="29"/>
        <end position="80"/>
    </location>
</feature>
<dbReference type="EMBL" id="BAUP01000120">
    <property type="protein sequence ID" value="GAJ46620.1"/>
    <property type="molecule type" value="Genomic_DNA"/>
</dbReference>